<organism evidence="2 3">
    <name type="scientific">Emydomyces testavorans</name>
    <dbReference type="NCBI Taxonomy" id="2070801"/>
    <lineage>
        <taxon>Eukaryota</taxon>
        <taxon>Fungi</taxon>
        <taxon>Dikarya</taxon>
        <taxon>Ascomycota</taxon>
        <taxon>Pezizomycotina</taxon>
        <taxon>Eurotiomycetes</taxon>
        <taxon>Eurotiomycetidae</taxon>
        <taxon>Onygenales</taxon>
        <taxon>Nannizziopsiaceae</taxon>
        <taxon>Emydomyces</taxon>
    </lineage>
</organism>
<feature type="compositionally biased region" description="Polar residues" evidence="1">
    <location>
        <begin position="739"/>
        <end position="748"/>
    </location>
</feature>
<name>A0AAF0IQM3_9EURO</name>
<feature type="compositionally biased region" description="Polar residues" evidence="1">
    <location>
        <begin position="344"/>
        <end position="383"/>
    </location>
</feature>
<feature type="compositionally biased region" description="Polar residues" evidence="1">
    <location>
        <begin position="223"/>
        <end position="236"/>
    </location>
</feature>
<accession>A0AAF0IQM3</accession>
<dbReference type="Proteomes" id="UP001219355">
    <property type="component" value="Chromosome 5"/>
</dbReference>
<dbReference type="AlphaFoldDB" id="A0AAF0IQM3"/>
<protein>
    <submittedName>
        <fullName evidence="2">Uncharacterized protein</fullName>
    </submittedName>
</protein>
<feature type="compositionally biased region" description="Polar residues" evidence="1">
    <location>
        <begin position="95"/>
        <end position="119"/>
    </location>
</feature>
<feature type="region of interest" description="Disordered" evidence="1">
    <location>
        <begin position="292"/>
        <end position="435"/>
    </location>
</feature>
<feature type="compositionally biased region" description="Basic and acidic residues" evidence="1">
    <location>
        <begin position="788"/>
        <end position="797"/>
    </location>
</feature>
<keyword evidence="3" id="KW-1185">Reference proteome</keyword>
<feature type="region of interest" description="Disordered" evidence="1">
    <location>
        <begin position="764"/>
        <end position="797"/>
    </location>
</feature>
<feature type="compositionally biased region" description="Polar residues" evidence="1">
    <location>
        <begin position="702"/>
        <end position="712"/>
    </location>
</feature>
<feature type="region of interest" description="Disordered" evidence="1">
    <location>
        <begin position="203"/>
        <end position="246"/>
    </location>
</feature>
<reference evidence="2" key="1">
    <citation type="submission" date="2023-03" db="EMBL/GenBank/DDBJ databases">
        <title>Emydomyces testavorans Genome Sequence.</title>
        <authorList>
            <person name="Hoyer L."/>
        </authorList>
    </citation>
    <scope>NUCLEOTIDE SEQUENCE</scope>
    <source>
        <strain evidence="2">16-2883</strain>
    </source>
</reference>
<feature type="region of interest" description="Disordered" evidence="1">
    <location>
        <begin position="1"/>
        <end position="124"/>
    </location>
</feature>
<proteinExistence type="predicted"/>
<sequence length="831" mass="91872">MRLFDKNKPQPSLPDSFKASGENESERQSARRLPVRHSLVIPDSQTQQPIYSYLNEPPAHQFQQQQQQQQQQYDDNYTHSAHAATRSSHRLPDSPLTSSYQQAGGSTSNFTPTSPSDLGSTGPFYAPPISEPVLLEAQRRKIRKSLFGLTPKEKHKDKDSSFRSSKVLGRTISVRRKIPGQISPNPQNLNGHPVDLELEYKEEQSIGSRMPLQSRKPPPGASPYSSTINRSSSNIDSEPFDPPRLQRVSTAPLSQEFFQRQSQGHQYQDELRHSGIPHPQLQVDQAHLQEPGANYQLGGPQAFADQVPSARSQSPQLDPHHTPRPPSQQSFGPPSPLNPHYQGFESNQYKSHSRQSLQPPTGTISGQSGMDRQTGLRQSTESMPSGHDSHSQTGPPPNAAPGSNFKGNLPQPGSEEPDRDTPPPPPAKGRDDTSDIDVRTLIQKHEELQAKYIKVKRYYFEKEAQVQQLQNTVAHQRMSTSRTVLDDGEYSTRFGRLDGAINNLAFNIRKDWKSVPPWLQAVVNEDAHLVGTKEMTAVGRACLTRWLVDEIFHRYFHPSLEPNLSRHLKVIERNVRRMGKAASEEEKENHLAKLTAWRRTTLDGLGEVLQGKLAEDHRTHLTATLVEKLTASLEMNLKEPAPPGLENGVAMIVELAIGIAANMPLESRDVIVEYFLPGAPITESHMKLETTLPPLANPGCESRQSSEPSSAVTDRGDQASLKELGIEGPLGDGDAAKDVSSSAANSGHSFKESRKKSVFGSLIYKKPHPNANQSPSDSGRPGSAMLPDGKERDEFDKEETMRIRFAAFVAVEVQGKGAGNVIVKAPVYGLV</sequence>
<evidence type="ECO:0000313" key="2">
    <source>
        <dbReference type="EMBL" id="WEW61994.1"/>
    </source>
</evidence>
<evidence type="ECO:0000256" key="1">
    <source>
        <dbReference type="SAM" id="MobiDB-lite"/>
    </source>
</evidence>
<feature type="compositionally biased region" description="Low complexity" evidence="1">
    <location>
        <begin position="61"/>
        <end position="72"/>
    </location>
</feature>
<dbReference type="EMBL" id="CP120631">
    <property type="protein sequence ID" value="WEW61994.1"/>
    <property type="molecule type" value="Genomic_DNA"/>
</dbReference>
<evidence type="ECO:0000313" key="3">
    <source>
        <dbReference type="Proteomes" id="UP001219355"/>
    </source>
</evidence>
<feature type="region of interest" description="Disordered" evidence="1">
    <location>
        <begin position="692"/>
        <end position="752"/>
    </location>
</feature>
<gene>
    <name evidence="2" type="ORF">PRK78_007494</name>
</gene>